<gene>
    <name evidence="2" type="ORF">ACFX5D_13625</name>
</gene>
<evidence type="ECO:0000259" key="1">
    <source>
        <dbReference type="Pfam" id="PF19335"/>
    </source>
</evidence>
<evidence type="ECO:0000313" key="2">
    <source>
        <dbReference type="EMBL" id="MFE3849007.1"/>
    </source>
</evidence>
<dbReference type="InterPro" id="IPR045800">
    <property type="entry name" value="HMBD"/>
</dbReference>
<name>A0ABW6HR94_9FLAO</name>
<organism evidence="2 3">
    <name type="scientific">Flavobacterium fructosi</name>
    <dbReference type="NCBI Taxonomy" id="3230416"/>
    <lineage>
        <taxon>Bacteria</taxon>
        <taxon>Pseudomonadati</taxon>
        <taxon>Bacteroidota</taxon>
        <taxon>Flavobacteriia</taxon>
        <taxon>Flavobacteriales</taxon>
        <taxon>Flavobacteriaceae</taxon>
        <taxon>Flavobacterium</taxon>
    </lineage>
</organism>
<dbReference type="RefSeq" id="WP_379858871.1">
    <property type="nucleotide sequence ID" value="NZ_JBHZQA010000010.1"/>
</dbReference>
<keyword evidence="3" id="KW-1185">Reference proteome</keyword>
<feature type="domain" description="Heavy metal binding" evidence="1">
    <location>
        <begin position="1"/>
        <end position="18"/>
    </location>
</feature>
<comment type="caution">
    <text evidence="2">The sequence shown here is derived from an EMBL/GenBank/DDBJ whole genome shotgun (WGS) entry which is preliminary data.</text>
</comment>
<evidence type="ECO:0000313" key="3">
    <source>
        <dbReference type="Proteomes" id="UP001600039"/>
    </source>
</evidence>
<dbReference type="Proteomes" id="UP001600039">
    <property type="component" value="Unassembled WGS sequence"/>
</dbReference>
<dbReference type="EMBL" id="JBHZQA010000010">
    <property type="protein sequence ID" value="MFE3849007.1"/>
    <property type="molecule type" value="Genomic_DNA"/>
</dbReference>
<proteinExistence type="predicted"/>
<reference evidence="2 3" key="1">
    <citation type="submission" date="2024-06" db="EMBL/GenBank/DDBJ databases">
        <title>Flavobacterium spp. isolated from glacier.</title>
        <authorList>
            <person name="Han D."/>
        </authorList>
    </citation>
    <scope>NUCLEOTIDE SEQUENCE [LARGE SCALE GENOMIC DNA]</scope>
    <source>
        <strain evidence="2 3">LB3P45</strain>
    </source>
</reference>
<accession>A0ABW6HR94</accession>
<protein>
    <submittedName>
        <fullName evidence="2">Heavy metal-binding domain-containing protein</fullName>
    </submittedName>
</protein>
<dbReference type="Pfam" id="PF19335">
    <property type="entry name" value="HMBD"/>
    <property type="match status" value="1"/>
</dbReference>
<sequence length="19" mass="2049">MHSEVTSDKPGKCPKCGMN</sequence>